<accession>A0ACC1PJT8</accession>
<dbReference type="Proteomes" id="UP001143856">
    <property type="component" value="Unassembled WGS sequence"/>
</dbReference>
<keyword evidence="2" id="KW-1185">Reference proteome</keyword>
<evidence type="ECO:0000313" key="2">
    <source>
        <dbReference type="Proteomes" id="UP001143856"/>
    </source>
</evidence>
<reference evidence="1" key="1">
    <citation type="submission" date="2022-10" db="EMBL/GenBank/DDBJ databases">
        <title>Genome Sequence of Xylaria curta.</title>
        <authorList>
            <person name="Buettner E."/>
        </authorList>
    </citation>
    <scope>NUCLEOTIDE SEQUENCE</scope>
    <source>
        <strain evidence="1">Babe10</strain>
    </source>
</reference>
<dbReference type="EMBL" id="JAPDGR010000167">
    <property type="protein sequence ID" value="KAJ2994551.1"/>
    <property type="molecule type" value="Genomic_DNA"/>
</dbReference>
<protein>
    <submittedName>
        <fullName evidence="1">Uncharacterized protein</fullName>
    </submittedName>
</protein>
<proteinExistence type="predicted"/>
<evidence type="ECO:0000313" key="1">
    <source>
        <dbReference type="EMBL" id="KAJ2994551.1"/>
    </source>
</evidence>
<gene>
    <name evidence="1" type="ORF">NUW58_g1526</name>
</gene>
<comment type="caution">
    <text evidence="1">The sequence shown here is derived from an EMBL/GenBank/DDBJ whole genome shotgun (WGS) entry which is preliminary data.</text>
</comment>
<organism evidence="1 2">
    <name type="scientific">Xylaria curta</name>
    <dbReference type="NCBI Taxonomy" id="42375"/>
    <lineage>
        <taxon>Eukaryota</taxon>
        <taxon>Fungi</taxon>
        <taxon>Dikarya</taxon>
        <taxon>Ascomycota</taxon>
        <taxon>Pezizomycotina</taxon>
        <taxon>Sordariomycetes</taxon>
        <taxon>Xylariomycetidae</taxon>
        <taxon>Xylariales</taxon>
        <taxon>Xylariaceae</taxon>
        <taxon>Xylaria</taxon>
    </lineage>
</organism>
<name>A0ACC1PJT8_9PEZI</name>
<sequence length="1865" mass="208415">MPDTQIDNSSEAGSSNDSHPTVDIPLTVMSEADAGFRFNLDGIYIPRDTAVLARCEIVDHVHGLISPSNTAQATLLVFDFQLDRNKASRVIHEAVISLILDPQVKVAKGGLSPNGKIWLDAQLQTVEESNEQHLAGAVSYGGSLEIGSSHSKSKKMDVLSYASVNGWTTYWPRPLHNSPKPHNCVKWSLLENPVKKNGIPPHFRAAVLLERQDSAPFQIQIDINSKADLRTEIEDFSILHGRAPMGCLNVDPLNPSTNNIKQYNLSSLKEGIVTVHGLHRTGKEPWQDTNERPKWLEKDLFENFDVRVIVFNYDEVENGLNIYTRRGSILVAQRLLDSIMSWRHSDEESFRPLAFISHDIGGIIVKQVFDKDTATLGAACETAVPLPGTHSTLVIGEEGKSSYKVLRNTLEFSAFPEYKISVWPVSESMEGLWLLSSSSAIQPLCCSYEQPIPLGVLQFSDFTKWMERKEDFHRARWISTNEGRSVHIKSFDSLLQKWQEDLSRPKAVIFTCDLSNYRGLPQSREDNDFSTRIVLATQLSQAIAYALPRTKTAERPKRILDRLKYSHGLMDCVSLLDLFKDVNLWLNESDINAIWGIWNLHECSHDQQVLLVRKLTKCFEFSDFKPSILFIGQDGSEKKLADIMEEANVPHFEQVSTYQPLEGPTHAPEVERLHSSLQGRLELQNLFKKAIQENNSSSFAKILARWIHEAFENGLASKPTERKITSLLEEVCTRPSRLIQVIIESLSDDERKGALRVLCWVTYSLRPLSPSQLAEALLTMDIESMQKEEVSYEIKLNEENIDLNFICGILPELQECLHYMIEIQCNEVRLSHPAILALLPSREFESYVDPAEANLRIFKCLLTRILVQASSTPVTEQSQPQAFSPFSQPYDLAWYATHHWPHHYVIAREHQPTAQRADEYLKDFLENQRLAVKHWLRVSGRVHSPSTSSGDPTPLENLTVLIRSGLYKIAAAEDIFNCSPWDLNVAILESIQCGDLALLTTLRFDSLSQEQVQEILRKAVEANSTLETMEYLFQQVEGRVPIPLPFLIRLAQVGATDSMKAIYQSPQPCISDHDHGTLLLNAVKSQQKEITKMLLELRIVGSDDHVLEAVKEACHIGDPALLQLILDRVSLEQRHTILLYHACGRGNHEVVRVLLQEFDSENGEHRAQLQESPVLALTVSVTKGFMKCTSTILEHYDVIRDQQKLREAITIALNSTKPPQETCQLLFNTGVRFDEGQIPLLFEAAIGQGRLDLVELISDHCGGINFSNQGEKTPLHMAASRGYPRIVEYLLDKGADIDARDSIGCTPIYEACIEYHPQVASLLLSRGADVTLASTRNWSPLEASYDLPDLMKMIVTTASPRPDYKRITGGTEDYTALWLAVKHNYVESVRLLLDHGDPNLEFAPTSESSGVVAGITALFYAVYKGFDEIVRLLLEKGANINHHVAYQNRGSALHLTDSETTIAILLEYNPDLEAPNAHGYSALNYRTCWAAESCVPILRRLANAGANLESGDNRGDTPLCWAVINGNTAAIQYLVSKGAQINTLKPKWGSPVHRAAVYGKPQILRMLVGMGGDPHIEHNLVGSPLQAACAGSGDKEIAEYLVGELGVELNTAGGAFSTVFGQACCTGSLEVLRYLLDNGADTTAVSRAGVPSVFNLCFRQANAVEVLEELLSRDIQIWTMRDCLGRNILHAAAMAGSKELVERLLKYQPDLLQDRDKDGWTVLHWAARRARLWGDDDSSSWPDEDVQKDIIMFLLEKESPGMDERVAVGETSWTPGDLARYSGASEGVLRAFSVTETDGEKQLTFGAPFANPANSVEQEVKGVLYRCKAETCYNSFGLCFKCIAYKELCHDPEHEFEKVGEGFTD</sequence>